<comment type="pathway">
    <text evidence="1 9">Porphyrin-containing compound metabolism; protoporphyrin-IX biosynthesis; coproporphyrinogen-III from 5-aminolevulinate: step 3/4.</text>
</comment>
<dbReference type="Gene3D" id="3.40.50.10090">
    <property type="match status" value="2"/>
</dbReference>
<evidence type="ECO:0000313" key="12">
    <source>
        <dbReference type="Proteomes" id="UP000063429"/>
    </source>
</evidence>
<evidence type="ECO:0000256" key="7">
    <source>
        <dbReference type="ARBA" id="ARBA00040167"/>
    </source>
</evidence>
<keyword evidence="12" id="KW-1185">Reference proteome</keyword>
<evidence type="ECO:0000313" key="11">
    <source>
        <dbReference type="EMBL" id="AKZ62827.1"/>
    </source>
</evidence>
<dbReference type="CDD" id="cd06578">
    <property type="entry name" value="HemD"/>
    <property type="match status" value="1"/>
</dbReference>
<accession>A0ABM5UZX3</accession>
<organism evidence="11 12">
    <name type="scientific">Herbaspirillum hiltneri N3</name>
    <dbReference type="NCBI Taxonomy" id="1262470"/>
    <lineage>
        <taxon>Bacteria</taxon>
        <taxon>Pseudomonadati</taxon>
        <taxon>Pseudomonadota</taxon>
        <taxon>Betaproteobacteria</taxon>
        <taxon>Burkholderiales</taxon>
        <taxon>Oxalobacteraceae</taxon>
        <taxon>Herbaspirillum</taxon>
    </lineage>
</organism>
<dbReference type="PANTHER" id="PTHR38042:SF1">
    <property type="entry name" value="UROPORPHYRINOGEN-III SYNTHASE, CHLOROPLASTIC"/>
    <property type="match status" value="1"/>
</dbReference>
<evidence type="ECO:0000256" key="9">
    <source>
        <dbReference type="RuleBase" id="RU366031"/>
    </source>
</evidence>
<dbReference type="Pfam" id="PF02602">
    <property type="entry name" value="HEM4"/>
    <property type="match status" value="1"/>
</dbReference>
<comment type="catalytic activity">
    <reaction evidence="8 9">
        <text>hydroxymethylbilane = uroporphyrinogen III + H2O</text>
        <dbReference type="Rhea" id="RHEA:18965"/>
        <dbReference type="ChEBI" id="CHEBI:15377"/>
        <dbReference type="ChEBI" id="CHEBI:57308"/>
        <dbReference type="ChEBI" id="CHEBI:57845"/>
        <dbReference type="EC" id="4.2.1.75"/>
    </reaction>
</comment>
<dbReference type="InterPro" id="IPR003754">
    <property type="entry name" value="4pyrrol_synth_uPrphyn_synth"/>
</dbReference>
<name>A0ABM5UZX3_9BURK</name>
<evidence type="ECO:0000256" key="3">
    <source>
        <dbReference type="ARBA" id="ARBA00013109"/>
    </source>
</evidence>
<protein>
    <recommendedName>
        <fullName evidence="7 9">Uroporphyrinogen-III synthase</fullName>
        <ecNumber evidence="3 9">4.2.1.75</ecNumber>
    </recommendedName>
</protein>
<evidence type="ECO:0000256" key="1">
    <source>
        <dbReference type="ARBA" id="ARBA00004772"/>
    </source>
</evidence>
<evidence type="ECO:0000256" key="5">
    <source>
        <dbReference type="ARBA" id="ARBA00023244"/>
    </source>
</evidence>
<keyword evidence="4 9" id="KW-0456">Lyase</keyword>
<dbReference type="InterPro" id="IPR036108">
    <property type="entry name" value="4pyrrol_syn_uPrphyn_synt_sf"/>
</dbReference>
<feature type="domain" description="Tetrapyrrole biosynthesis uroporphyrinogen III synthase" evidence="10">
    <location>
        <begin position="21"/>
        <end position="242"/>
    </location>
</feature>
<evidence type="ECO:0000256" key="8">
    <source>
        <dbReference type="ARBA" id="ARBA00048617"/>
    </source>
</evidence>
<sequence>MKERASRPVVITRPLAQAGAFATQVTAIGRLPVIFPLLEIAPVADSTELQRVLSMLEHYALVVFVSPNAIDAAFQFIPSWPQAVAIGIVGEGSRLALQRHGVDASHASIYAPRNSERMDSEELFKSLDLDALRGKRVLIVRGQAGRDFLTDMLRAGQVEVDHVTAYQRRLPQIDAEKAAHLRSLIDAGSEWVVTSSEVLRNLRQITADMLGQDCVVKLQRNEIIVSHQRIAETAQSLGFSLVTMTGSGDERLIAALQSPA</sequence>
<dbReference type="EMBL" id="CP011409">
    <property type="protein sequence ID" value="AKZ62827.1"/>
    <property type="molecule type" value="Genomic_DNA"/>
</dbReference>
<proteinExistence type="inferred from homology"/>
<evidence type="ECO:0000256" key="6">
    <source>
        <dbReference type="ARBA" id="ARBA00037589"/>
    </source>
</evidence>
<evidence type="ECO:0000256" key="2">
    <source>
        <dbReference type="ARBA" id="ARBA00008133"/>
    </source>
</evidence>
<gene>
    <name evidence="11" type="ORF">F506_09180</name>
</gene>
<keyword evidence="5 9" id="KW-0627">Porphyrin biosynthesis</keyword>
<dbReference type="InterPro" id="IPR039793">
    <property type="entry name" value="UROS/Hem4"/>
</dbReference>
<dbReference type="PANTHER" id="PTHR38042">
    <property type="entry name" value="UROPORPHYRINOGEN-III SYNTHASE, CHLOROPLASTIC"/>
    <property type="match status" value="1"/>
</dbReference>
<dbReference type="SUPFAM" id="SSF69618">
    <property type="entry name" value="HemD-like"/>
    <property type="match status" value="1"/>
</dbReference>
<comment type="similarity">
    <text evidence="2 9">Belongs to the uroporphyrinogen-III synthase family.</text>
</comment>
<evidence type="ECO:0000259" key="10">
    <source>
        <dbReference type="Pfam" id="PF02602"/>
    </source>
</evidence>
<evidence type="ECO:0000256" key="4">
    <source>
        <dbReference type="ARBA" id="ARBA00023239"/>
    </source>
</evidence>
<comment type="function">
    <text evidence="6 9">Catalyzes cyclization of the linear tetrapyrrole, hydroxymethylbilane, to the macrocyclic uroporphyrinogen III.</text>
</comment>
<reference evidence="12" key="1">
    <citation type="journal article" date="2015" name="Genome Announc.">
        <title>Complete Genome Sequence of Herbaspirillum hiltneri N3 (DSM 17495), Isolated from Surface-Sterilized Wheat Roots.</title>
        <authorList>
            <person name="Guizelini D."/>
            <person name="Saizaki P.M."/>
            <person name="Coimbra N.A."/>
            <person name="Weiss V.A."/>
            <person name="Faoro H."/>
            <person name="Sfeir M.Z."/>
            <person name="Baura V.A."/>
            <person name="Monteiro R.A."/>
            <person name="Chubatsu L.S."/>
            <person name="Souza E.M."/>
            <person name="Cruz L.M."/>
            <person name="Pedrosa F.O."/>
            <person name="Raittz R.T."/>
            <person name="Marchaukoski J.N."/>
            <person name="Steffens M.B."/>
        </authorList>
    </citation>
    <scope>NUCLEOTIDE SEQUENCE [LARGE SCALE GENOMIC DNA]</scope>
    <source>
        <strain evidence="12">N3</strain>
    </source>
</reference>
<dbReference type="EC" id="4.2.1.75" evidence="3 9"/>
<dbReference type="RefSeq" id="WP_053196808.1">
    <property type="nucleotide sequence ID" value="NZ_CP011409.1"/>
</dbReference>
<dbReference type="Proteomes" id="UP000063429">
    <property type="component" value="Chromosome"/>
</dbReference>